<name>A0A1V4BR80_MICAE</name>
<sequence>MPKKLFRKTPLALLQLMKEKIRLSVAIAGIAFADILMFFQLGMLDALFDGAAKSHQLLQADLVLVNSQFQTLYLVKQFPRERLFQTLAYEQVESVLPIYIGFAQWRNPETQINRNILVWGIDPVNPPFLPTEIKSHQSQLNQLNRILFDQGSRPEYGPMTDSFKQQGNVEIQMNDKTVDLIGLFNIGASFVTDGNVITSDSTFLNLFPDNKPDRISMGLIRLKSGASLEKIQEQLTANLPKDVKVFTPAQLAQNEINYWEAQGIGFVFGLGVMVGFIVGIVIVYQILYADVSDHLPEYATMKAMGYSDGYLLGVLIQASLLLAILGYIPGFFFSIGLYQLGYSATQLPIMMKVSRAVMVLILTITMCAVSGVIAMNKLRSADPADIF</sequence>
<organism evidence="9 10">
    <name type="scientific">Microcystis aeruginosa KW</name>
    <dbReference type="NCBI Taxonomy" id="1960155"/>
    <lineage>
        <taxon>Bacteria</taxon>
        <taxon>Bacillati</taxon>
        <taxon>Cyanobacteriota</taxon>
        <taxon>Cyanophyceae</taxon>
        <taxon>Oscillatoriophycideae</taxon>
        <taxon>Chroococcales</taxon>
        <taxon>Microcystaceae</taxon>
        <taxon>Microcystis</taxon>
    </lineage>
</organism>
<evidence type="ECO:0000256" key="4">
    <source>
        <dbReference type="ARBA" id="ARBA00022692"/>
    </source>
</evidence>
<evidence type="ECO:0000256" key="7">
    <source>
        <dbReference type="SAM" id="Phobius"/>
    </source>
</evidence>
<keyword evidence="4 7" id="KW-0812">Transmembrane</keyword>
<keyword evidence="5 7" id="KW-1133">Transmembrane helix</keyword>
<dbReference type="GO" id="GO:0005886">
    <property type="term" value="C:plasma membrane"/>
    <property type="evidence" value="ECO:0007669"/>
    <property type="project" value="UniProtKB-SubCell"/>
</dbReference>
<feature type="transmembrane region" description="Helical" evidence="7">
    <location>
        <begin position="266"/>
        <end position="289"/>
    </location>
</feature>
<keyword evidence="6 7" id="KW-0472">Membrane</keyword>
<dbReference type="InterPro" id="IPR051125">
    <property type="entry name" value="ABC-4/HrtB_transporter"/>
</dbReference>
<feature type="transmembrane region" description="Helical" evidence="7">
    <location>
        <begin position="356"/>
        <end position="375"/>
    </location>
</feature>
<feature type="domain" description="ABC3 transporter permease C-terminal" evidence="8">
    <location>
        <begin position="274"/>
        <end position="383"/>
    </location>
</feature>
<feature type="transmembrane region" description="Helical" evidence="7">
    <location>
        <begin position="56"/>
        <end position="75"/>
    </location>
</feature>
<dbReference type="InterPro" id="IPR003838">
    <property type="entry name" value="ABC3_permease_C"/>
</dbReference>
<evidence type="ECO:0000313" key="9">
    <source>
        <dbReference type="EMBL" id="OPF16947.1"/>
    </source>
</evidence>
<gene>
    <name evidence="9" type="ORF">B1L04_12610</name>
</gene>
<dbReference type="PIRSF" id="PIRSF031773">
    <property type="entry name" value="DevC"/>
    <property type="match status" value="1"/>
</dbReference>
<dbReference type="PANTHER" id="PTHR43738">
    <property type="entry name" value="ABC TRANSPORTER, MEMBRANE PROTEIN"/>
    <property type="match status" value="1"/>
</dbReference>
<evidence type="ECO:0000313" key="10">
    <source>
        <dbReference type="Proteomes" id="UP000189835"/>
    </source>
</evidence>
<keyword evidence="2" id="KW-0813">Transport</keyword>
<accession>A0A1V4BR80</accession>
<comment type="subcellular location">
    <subcellularLocation>
        <location evidence="1">Cell membrane</location>
        <topology evidence="1">Multi-pass membrane protein</topology>
    </subcellularLocation>
</comment>
<evidence type="ECO:0000256" key="2">
    <source>
        <dbReference type="ARBA" id="ARBA00022448"/>
    </source>
</evidence>
<dbReference type="Proteomes" id="UP000189835">
    <property type="component" value="Unassembled WGS sequence"/>
</dbReference>
<proteinExistence type="predicted"/>
<dbReference type="NCBIfam" id="TIGR01185">
    <property type="entry name" value="devC"/>
    <property type="match status" value="1"/>
</dbReference>
<evidence type="ECO:0000256" key="3">
    <source>
        <dbReference type="ARBA" id="ARBA00022475"/>
    </source>
</evidence>
<dbReference type="Pfam" id="PF02687">
    <property type="entry name" value="FtsX"/>
    <property type="match status" value="1"/>
</dbReference>
<evidence type="ECO:0000256" key="6">
    <source>
        <dbReference type="ARBA" id="ARBA00023136"/>
    </source>
</evidence>
<keyword evidence="3" id="KW-1003">Cell membrane</keyword>
<protein>
    <submittedName>
        <fullName evidence="9">ABC transporter permease</fullName>
    </submittedName>
</protein>
<dbReference type="AlphaFoldDB" id="A0A1V4BR80"/>
<dbReference type="RefSeq" id="WP_069473819.1">
    <property type="nucleotide sequence ID" value="NZ_MVGR01000004.1"/>
</dbReference>
<evidence type="ECO:0000256" key="5">
    <source>
        <dbReference type="ARBA" id="ARBA00022989"/>
    </source>
</evidence>
<dbReference type="EMBL" id="MVGR01000004">
    <property type="protein sequence ID" value="OPF16947.1"/>
    <property type="molecule type" value="Genomic_DNA"/>
</dbReference>
<comment type="caution">
    <text evidence="9">The sequence shown here is derived from an EMBL/GenBank/DDBJ whole genome shotgun (WGS) entry which is preliminary data.</text>
</comment>
<reference evidence="9 10" key="1">
    <citation type="submission" date="2017-02" db="EMBL/GenBank/DDBJ databases">
        <title>Genome sequence of Microcystis aeruginosa KW.</title>
        <authorList>
            <person name="Oh H.-M."/>
            <person name="Ahn C.-Y."/>
            <person name="Jeong H."/>
            <person name="Srivastava A."/>
            <person name="Lee H.-G."/>
            <person name="Kang S.-R."/>
        </authorList>
    </citation>
    <scope>NUCLEOTIDE SEQUENCE [LARGE SCALE GENOMIC DNA]</scope>
    <source>
        <strain evidence="9 10">KW</strain>
    </source>
</reference>
<feature type="transmembrane region" description="Helical" evidence="7">
    <location>
        <begin position="309"/>
        <end position="335"/>
    </location>
</feature>
<dbReference type="InterPro" id="IPR005891">
    <property type="entry name" value="DevC"/>
</dbReference>
<evidence type="ECO:0000259" key="8">
    <source>
        <dbReference type="Pfam" id="PF02687"/>
    </source>
</evidence>
<evidence type="ECO:0000256" key="1">
    <source>
        <dbReference type="ARBA" id="ARBA00004651"/>
    </source>
</evidence>
<dbReference type="PANTHER" id="PTHR43738:SF1">
    <property type="entry name" value="HEMIN TRANSPORT SYSTEM PERMEASE PROTEIN HRTB-RELATED"/>
    <property type="match status" value="1"/>
</dbReference>
<feature type="transmembrane region" description="Helical" evidence="7">
    <location>
        <begin position="21"/>
        <end position="44"/>
    </location>
</feature>